<reference evidence="2" key="1">
    <citation type="submission" date="2013-05" db="EMBL/GenBank/DDBJ databases">
        <title>The Genome sequence of Mucor circinelloides f. circinelloides 1006PhL.</title>
        <authorList>
            <consortium name="The Broad Institute Genomics Platform"/>
            <person name="Cuomo C."/>
            <person name="Earl A."/>
            <person name="Findley K."/>
            <person name="Lee S.C."/>
            <person name="Walker B."/>
            <person name="Young S."/>
            <person name="Zeng Q."/>
            <person name="Gargeya S."/>
            <person name="Fitzgerald M."/>
            <person name="Haas B."/>
            <person name="Abouelleil A."/>
            <person name="Allen A.W."/>
            <person name="Alvarado L."/>
            <person name="Arachchi H.M."/>
            <person name="Berlin A.M."/>
            <person name="Chapman S.B."/>
            <person name="Gainer-Dewar J."/>
            <person name="Goldberg J."/>
            <person name="Griggs A."/>
            <person name="Gujja S."/>
            <person name="Hansen M."/>
            <person name="Howarth C."/>
            <person name="Imamovic A."/>
            <person name="Ireland A."/>
            <person name="Larimer J."/>
            <person name="McCowan C."/>
            <person name="Murphy C."/>
            <person name="Pearson M."/>
            <person name="Poon T.W."/>
            <person name="Priest M."/>
            <person name="Roberts A."/>
            <person name="Saif S."/>
            <person name="Shea T."/>
            <person name="Sisk P."/>
            <person name="Sykes S."/>
            <person name="Wortman J."/>
            <person name="Nusbaum C."/>
            <person name="Birren B."/>
        </authorList>
    </citation>
    <scope>NUCLEOTIDE SEQUENCE [LARGE SCALE GENOMIC DNA]</scope>
    <source>
        <strain evidence="2">1006PhL</strain>
    </source>
</reference>
<name>S2K8Y7_MUCC1</name>
<dbReference type="Proteomes" id="UP000014254">
    <property type="component" value="Unassembled WGS sequence"/>
</dbReference>
<dbReference type="VEuPathDB" id="FungiDB:HMPREF1544_04395"/>
<keyword evidence="2" id="KW-1185">Reference proteome</keyword>
<dbReference type="AlphaFoldDB" id="S2K8Y7"/>
<protein>
    <submittedName>
        <fullName evidence="1">Uncharacterized protein</fullName>
    </submittedName>
</protein>
<proteinExistence type="predicted"/>
<accession>S2K8Y7</accession>
<gene>
    <name evidence="1" type="ORF">HMPREF1544_04395</name>
</gene>
<sequence>MDSPSNINTEKVPFTSKDFLSLQNRLQDYVQEVLQQAAISSAEERVLIQSELDQWTTNVFIGLRENSAFTDTDSIDNRVKANLVDPTDEKLKDAVRSKELDFANNLSKVVKYRAQVPSVVAKFSKEVCESESLEAEELQIELPTVDLHRKLEFGLHANQHIPNSVLNLDEQFDVASLEPVKEEYTDAMQILSHLEKVI</sequence>
<organism evidence="1 2">
    <name type="scientific">Mucor circinelloides f. circinelloides (strain 1006PhL)</name>
    <name type="common">Mucormycosis agent</name>
    <name type="synonym">Calyptromyces circinelloides</name>
    <dbReference type="NCBI Taxonomy" id="1220926"/>
    <lineage>
        <taxon>Eukaryota</taxon>
        <taxon>Fungi</taxon>
        <taxon>Fungi incertae sedis</taxon>
        <taxon>Mucoromycota</taxon>
        <taxon>Mucoromycotina</taxon>
        <taxon>Mucoromycetes</taxon>
        <taxon>Mucorales</taxon>
        <taxon>Mucorineae</taxon>
        <taxon>Mucoraceae</taxon>
        <taxon>Mucor</taxon>
    </lineage>
</organism>
<dbReference type="InParanoid" id="S2K8Y7"/>
<dbReference type="EMBL" id="KE123945">
    <property type="protein sequence ID" value="EPB88755.1"/>
    <property type="molecule type" value="Genomic_DNA"/>
</dbReference>
<evidence type="ECO:0000313" key="1">
    <source>
        <dbReference type="EMBL" id="EPB88755.1"/>
    </source>
</evidence>
<evidence type="ECO:0000313" key="2">
    <source>
        <dbReference type="Proteomes" id="UP000014254"/>
    </source>
</evidence>
<dbReference type="OrthoDB" id="2255380at2759"/>